<dbReference type="EMBL" id="AP019368">
    <property type="protein sequence ID" value="BBH53659.1"/>
    <property type="molecule type" value="Genomic_DNA"/>
</dbReference>
<evidence type="ECO:0000256" key="1">
    <source>
        <dbReference type="ARBA" id="ARBA00022603"/>
    </source>
</evidence>
<dbReference type="Proteomes" id="UP000291236">
    <property type="component" value="Chromosome"/>
</dbReference>
<dbReference type="OrthoDB" id="9804590at2"/>
<dbReference type="RefSeq" id="WP_130609961.1">
    <property type="nucleotide sequence ID" value="NZ_AP019368.1"/>
</dbReference>
<dbReference type="InterPro" id="IPR029063">
    <property type="entry name" value="SAM-dependent_MTases_sf"/>
</dbReference>
<evidence type="ECO:0000256" key="2">
    <source>
        <dbReference type="ARBA" id="ARBA00022679"/>
    </source>
</evidence>
<dbReference type="PANTHER" id="PTHR11061">
    <property type="entry name" value="RNA M5U METHYLTRANSFERASE"/>
    <property type="match status" value="1"/>
</dbReference>
<proteinExistence type="inferred from homology"/>
<organism evidence="7 8">
    <name type="scientific">Fluviispira sanaruensis</name>
    <dbReference type="NCBI Taxonomy" id="2493639"/>
    <lineage>
        <taxon>Bacteria</taxon>
        <taxon>Pseudomonadati</taxon>
        <taxon>Bdellovibrionota</taxon>
        <taxon>Oligoflexia</taxon>
        <taxon>Silvanigrellales</taxon>
        <taxon>Silvanigrellaceae</taxon>
        <taxon>Fluviispira</taxon>
    </lineage>
</organism>
<feature type="domain" description="Methyltransferase" evidence="6">
    <location>
        <begin position="327"/>
        <end position="421"/>
    </location>
</feature>
<feature type="binding site" evidence="4">
    <location>
        <position position="334"/>
    </location>
    <ligand>
        <name>S-adenosyl-L-methionine</name>
        <dbReference type="ChEBI" id="CHEBI:59789"/>
    </ligand>
</feature>
<dbReference type="NCBIfam" id="TIGR00479">
    <property type="entry name" value="rumA"/>
    <property type="match status" value="1"/>
</dbReference>
<dbReference type="InterPro" id="IPR010280">
    <property type="entry name" value="U5_MeTrfase_fam"/>
</dbReference>
<comment type="caution">
    <text evidence="4">Lacks conserved residue(s) required for the propagation of feature annotation.</text>
</comment>
<evidence type="ECO:0000256" key="3">
    <source>
        <dbReference type="ARBA" id="ARBA00022691"/>
    </source>
</evidence>
<evidence type="ECO:0000313" key="7">
    <source>
        <dbReference type="EMBL" id="BBH53659.1"/>
    </source>
</evidence>
<evidence type="ECO:0000256" key="4">
    <source>
        <dbReference type="PROSITE-ProRule" id="PRU01024"/>
    </source>
</evidence>
<dbReference type="Gene3D" id="2.40.50.1070">
    <property type="match status" value="1"/>
</dbReference>
<feature type="binding site" evidence="4">
    <location>
        <position position="355"/>
    </location>
    <ligand>
        <name>S-adenosyl-L-methionine</name>
        <dbReference type="ChEBI" id="CHEBI:59789"/>
    </ligand>
</feature>
<dbReference type="AlphaFoldDB" id="A0A4P2VPG5"/>
<dbReference type="InterPro" id="IPR025714">
    <property type="entry name" value="Methyltranfer_dom"/>
</dbReference>
<keyword evidence="8" id="KW-1185">Reference proteome</keyword>
<dbReference type="KEGG" id="sbf:JCM31447_21060"/>
<name>A0A4P2VPG5_FLUSA</name>
<comment type="similarity">
    <text evidence="4">Belongs to the class I-like SAM-binding methyltransferase superfamily. RNA M5U methyltransferase family.</text>
</comment>
<evidence type="ECO:0000256" key="5">
    <source>
        <dbReference type="SAM" id="MobiDB-lite"/>
    </source>
</evidence>
<dbReference type="GO" id="GO:0070475">
    <property type="term" value="P:rRNA base methylation"/>
    <property type="evidence" value="ECO:0007669"/>
    <property type="project" value="TreeGrafter"/>
</dbReference>
<gene>
    <name evidence="7" type="ORF">JCM31447_21060</name>
</gene>
<feature type="compositionally biased region" description="Basic and acidic residues" evidence="5">
    <location>
        <begin position="17"/>
        <end position="51"/>
    </location>
</feature>
<dbReference type="PROSITE" id="PS51687">
    <property type="entry name" value="SAM_MT_RNA_M5U"/>
    <property type="match status" value="1"/>
</dbReference>
<dbReference type="GO" id="GO:0070041">
    <property type="term" value="F:rRNA (uridine-C5-)-methyltransferase activity"/>
    <property type="evidence" value="ECO:0007669"/>
    <property type="project" value="TreeGrafter"/>
</dbReference>
<accession>A0A4P2VPG5</accession>
<evidence type="ECO:0000313" key="8">
    <source>
        <dbReference type="Proteomes" id="UP000291236"/>
    </source>
</evidence>
<dbReference type="Pfam" id="PF13847">
    <property type="entry name" value="Methyltransf_31"/>
    <property type="match status" value="1"/>
</dbReference>
<dbReference type="PANTHER" id="PTHR11061:SF30">
    <property type="entry name" value="TRNA (URACIL(54)-C(5))-METHYLTRANSFERASE"/>
    <property type="match status" value="1"/>
</dbReference>
<keyword evidence="1 4" id="KW-0489">Methyltransferase</keyword>
<feature type="binding site" evidence="4">
    <location>
        <position position="405"/>
    </location>
    <ligand>
        <name>S-adenosyl-L-methionine</name>
        <dbReference type="ChEBI" id="CHEBI:59789"/>
    </ligand>
</feature>
<protein>
    <submittedName>
        <fullName evidence="7">23S rRNA (Uracil(1939)-C(5))-methyltransferase RlmD</fullName>
    </submittedName>
</protein>
<evidence type="ECO:0000259" key="6">
    <source>
        <dbReference type="Pfam" id="PF13847"/>
    </source>
</evidence>
<keyword evidence="3 4" id="KW-0949">S-adenosyl-L-methionine</keyword>
<sequence length="475" mass="53622">MKDFSKIGFSSRSTSSRADKRGGFSDKTYRRERDPRSPRDNRSERGSDRSSDIQPVRLITTKSGVSERVMHEEQCRVLEKCGSCPTLDISYKSQLMQKTADLKSRVQKAGSDFSTVVIKDCVESEDRLGYRHNVKLVVSERMSFGGRSSQKEGTKRWIDLGFYRQSLNEVVDIGRCPIQSNTMNDIMGWLRTGIRLHNVSVYTLKNKTGLLQNVVIRTSRHTRQAILIFIVTKADLATLRPLARDIAEKYMNVQGIYMQVVTPGRSAQNEDEKINDNLTLIVGQDLLEEKFGNFVFKFSAASFMSINPIITNRIYSRIEELLELTGKETVVDLYSGAGGISLTLAQSAREVIGIDHSTSSIKDALRNAKINEVKNVDFYEGKVDEVLQKLNAEKRLQKADVVILNPARSGCEGKTIEHAVALEPKTIVYLSTFFDILFRDLKSFKKAGYEPTIFEPFDTAPGTNNYEVLCYLTKK</sequence>
<dbReference type="Gene3D" id="3.40.50.150">
    <property type="entry name" value="Vaccinia Virus protein VP39"/>
    <property type="match status" value="1"/>
</dbReference>
<reference evidence="7 8" key="1">
    <citation type="submission" date="2018-12" db="EMBL/GenBank/DDBJ databases">
        <title>Rubrispira sanarue gen. nov., sp., nov., a member of the order Silvanigrellales, isolated from a brackish lake in Hamamatsu Japan.</title>
        <authorList>
            <person name="Maejima Y."/>
            <person name="Iino T."/>
            <person name="Muraguchi Y."/>
            <person name="Fukuda K."/>
            <person name="Nojiri H."/>
            <person name="Ohkuma M."/>
            <person name="Moriuchi R."/>
            <person name="Dohra H."/>
            <person name="Kimbara K."/>
            <person name="Shintani M."/>
        </authorList>
    </citation>
    <scope>NUCLEOTIDE SEQUENCE [LARGE SCALE GENOMIC DNA]</scope>
    <source>
        <strain evidence="7 8">RF1110005</strain>
    </source>
</reference>
<dbReference type="SUPFAM" id="SSF53335">
    <property type="entry name" value="S-adenosyl-L-methionine-dependent methyltransferases"/>
    <property type="match status" value="1"/>
</dbReference>
<dbReference type="CDD" id="cd02440">
    <property type="entry name" value="AdoMet_MTases"/>
    <property type="match status" value="1"/>
</dbReference>
<keyword evidence="2 4" id="KW-0808">Transferase</keyword>
<feature type="region of interest" description="Disordered" evidence="5">
    <location>
        <begin position="1"/>
        <end position="57"/>
    </location>
</feature>